<comment type="caution">
    <text evidence="1">The sequence shown here is derived from an EMBL/GenBank/DDBJ whole genome shotgun (WGS) entry which is preliminary data.</text>
</comment>
<reference evidence="1 2" key="1">
    <citation type="submission" date="2018-08" db="EMBL/GenBank/DDBJ databases">
        <title>A genome reference for cultivated species of the human gut microbiota.</title>
        <authorList>
            <person name="Zou Y."/>
            <person name="Xue W."/>
            <person name="Luo G."/>
        </authorList>
    </citation>
    <scope>NUCLEOTIDE SEQUENCE [LARGE SCALE GENOMIC DNA]</scope>
    <source>
        <strain evidence="1 2">AF36-11AT</strain>
    </source>
</reference>
<name>A0A3E2TAV8_9FIRM</name>
<dbReference type="EMBL" id="QVEQ01000003">
    <property type="protein sequence ID" value="RGB71850.1"/>
    <property type="molecule type" value="Genomic_DNA"/>
</dbReference>
<evidence type="ECO:0000313" key="1">
    <source>
        <dbReference type="EMBL" id="RGB71850.1"/>
    </source>
</evidence>
<protein>
    <submittedName>
        <fullName evidence="1">Uncharacterized protein</fullName>
    </submittedName>
</protein>
<sequence>MKVLTHNIRQEREDQRDRSAQLFMWCIVVSMHQDDGIGASRLLRACNEMDAFEKKYQTAILYGSSKNATDAMRENLKGICDFEVRLPVDRAPRGRREEQLRMASNQGAEIAWLVMAATCHETFGYGRDRLARLKQNSMNNYKQYLEWEKEDKDLALDRLRRCVQDALKEDLRVTDTDDRKGMLSTPGRGPSVYETAAVYSEIFRRARAARAVAPLAVYSAAKYDETMTAARKRASVMLGL</sequence>
<dbReference type="RefSeq" id="WP_117505064.1">
    <property type="nucleotide sequence ID" value="NZ_QVEQ01000003.1"/>
</dbReference>
<dbReference type="AlphaFoldDB" id="A0A3E2TAV8"/>
<dbReference type="Proteomes" id="UP000261140">
    <property type="component" value="Unassembled WGS sequence"/>
</dbReference>
<organism evidence="1 2">
    <name type="scientific">Faecalibacterium prausnitzii</name>
    <dbReference type="NCBI Taxonomy" id="853"/>
    <lineage>
        <taxon>Bacteria</taxon>
        <taxon>Bacillati</taxon>
        <taxon>Bacillota</taxon>
        <taxon>Clostridia</taxon>
        <taxon>Eubacteriales</taxon>
        <taxon>Oscillospiraceae</taxon>
        <taxon>Faecalibacterium</taxon>
    </lineage>
</organism>
<accession>A0A3E2TAV8</accession>
<proteinExistence type="predicted"/>
<gene>
    <name evidence="1" type="ORF">DWZ89_04935</name>
</gene>
<evidence type="ECO:0000313" key="2">
    <source>
        <dbReference type="Proteomes" id="UP000261140"/>
    </source>
</evidence>